<evidence type="ECO:0000313" key="3">
    <source>
        <dbReference type="Proteomes" id="UP000015105"/>
    </source>
</evidence>
<dbReference type="Gene3D" id="2.130.10.10">
    <property type="entry name" value="YVTN repeat-like/Quinoprotein amine dehydrogenase"/>
    <property type="match status" value="2"/>
</dbReference>
<reference evidence="3" key="2">
    <citation type="journal article" date="2017" name="Nat. Plants">
        <title>The Aegilops tauschii genome reveals multiple impacts of transposons.</title>
        <authorList>
            <person name="Zhao G."/>
            <person name="Zou C."/>
            <person name="Li K."/>
            <person name="Wang K."/>
            <person name="Li T."/>
            <person name="Gao L."/>
            <person name="Zhang X."/>
            <person name="Wang H."/>
            <person name="Yang Z."/>
            <person name="Liu X."/>
            <person name="Jiang W."/>
            <person name="Mao L."/>
            <person name="Kong X."/>
            <person name="Jiao Y."/>
            <person name="Jia J."/>
        </authorList>
    </citation>
    <scope>NUCLEOTIDE SEQUENCE [LARGE SCALE GENOMIC DNA]</scope>
    <source>
        <strain evidence="3">cv. AL8/78</strain>
    </source>
</reference>
<reference evidence="2" key="3">
    <citation type="journal article" date="2017" name="Nature">
        <title>Genome sequence of the progenitor of the wheat D genome Aegilops tauschii.</title>
        <authorList>
            <person name="Luo M.C."/>
            <person name="Gu Y.Q."/>
            <person name="Puiu D."/>
            <person name="Wang H."/>
            <person name="Twardziok S.O."/>
            <person name="Deal K.R."/>
            <person name="Huo N."/>
            <person name="Zhu T."/>
            <person name="Wang L."/>
            <person name="Wang Y."/>
            <person name="McGuire P.E."/>
            <person name="Liu S."/>
            <person name="Long H."/>
            <person name="Ramasamy R.K."/>
            <person name="Rodriguez J.C."/>
            <person name="Van S.L."/>
            <person name="Yuan L."/>
            <person name="Wang Z."/>
            <person name="Xia Z."/>
            <person name="Xiao L."/>
            <person name="Anderson O.D."/>
            <person name="Ouyang S."/>
            <person name="Liang Y."/>
            <person name="Zimin A.V."/>
            <person name="Pertea G."/>
            <person name="Qi P."/>
            <person name="Bennetzen J.L."/>
            <person name="Dai X."/>
            <person name="Dawson M.W."/>
            <person name="Muller H.G."/>
            <person name="Kugler K."/>
            <person name="Rivarola-Duarte L."/>
            <person name="Spannagl M."/>
            <person name="Mayer K.F.X."/>
            <person name="Lu F.H."/>
            <person name="Bevan M.W."/>
            <person name="Leroy P."/>
            <person name="Li P."/>
            <person name="You F.M."/>
            <person name="Sun Q."/>
            <person name="Liu Z."/>
            <person name="Lyons E."/>
            <person name="Wicker T."/>
            <person name="Salzberg S.L."/>
            <person name="Devos K.M."/>
            <person name="Dvorak J."/>
        </authorList>
    </citation>
    <scope>NUCLEOTIDE SEQUENCE [LARGE SCALE GENOMIC DNA]</scope>
    <source>
        <strain evidence="2">cv. AL8/78</strain>
    </source>
</reference>
<evidence type="ECO:0000313" key="2">
    <source>
        <dbReference type="EnsemblPlants" id="AET3Gv21134500.37"/>
    </source>
</evidence>
<dbReference type="PANTHER" id="PTHR44394:SF1">
    <property type="entry name" value="BETA-ALANINE-ACTIVATING ENZYME"/>
    <property type="match status" value="1"/>
</dbReference>
<accession>A0A453GNA1</accession>
<organism evidence="2 3">
    <name type="scientific">Aegilops tauschii subsp. strangulata</name>
    <name type="common">Goatgrass</name>
    <dbReference type="NCBI Taxonomy" id="200361"/>
    <lineage>
        <taxon>Eukaryota</taxon>
        <taxon>Viridiplantae</taxon>
        <taxon>Streptophyta</taxon>
        <taxon>Embryophyta</taxon>
        <taxon>Tracheophyta</taxon>
        <taxon>Spermatophyta</taxon>
        <taxon>Magnoliopsida</taxon>
        <taxon>Liliopsida</taxon>
        <taxon>Poales</taxon>
        <taxon>Poaceae</taxon>
        <taxon>BOP clade</taxon>
        <taxon>Pooideae</taxon>
        <taxon>Triticodae</taxon>
        <taxon>Triticeae</taxon>
        <taxon>Triticinae</taxon>
        <taxon>Aegilops</taxon>
    </lineage>
</organism>
<dbReference type="InterPro" id="IPR002372">
    <property type="entry name" value="PQQ_rpt_dom"/>
</dbReference>
<dbReference type="SUPFAM" id="SSF50998">
    <property type="entry name" value="Quinoprotein alcohol dehydrogenase-like"/>
    <property type="match status" value="1"/>
</dbReference>
<feature type="domain" description="Pyrrolo-quinoline quinone repeat" evidence="1">
    <location>
        <begin position="171"/>
        <end position="438"/>
    </location>
</feature>
<dbReference type="EnsemblPlants" id="AET3Gv21134500.37">
    <property type="protein sequence ID" value="AET3Gv21134500.37"/>
    <property type="gene ID" value="AET3Gv21134500"/>
</dbReference>
<dbReference type="AlphaFoldDB" id="A0A453GNA1"/>
<dbReference type="SMART" id="SM00564">
    <property type="entry name" value="PQQ"/>
    <property type="match status" value="5"/>
</dbReference>
<sequence>MRLLYIYPTPSKLLHALVVEDSNLVSPTDEPQPKKDLNVSTSIHGLFDLSAANADDSYHGGKAQINGKRAHYQIAESYGDETDGQLNKYPFSSDDRYQVNDLYLDTGLKDRNSVIGSQWILNFCLHKKWSIGRCNRFMHDDEGKLQLEDVCLHVSYNKRGYLQELWNIPLDSCVDASPLLVLNNGMINIFIGSHSHLFLCIDGCNGSVRWSVKLEGRVECSAAITGDFSEVVVGCYKGKIYFHDMLTGKLSWTVQTDGEVKMQPVVDRTRNLIWCGSYDHHLYALNYKDRCCAYKVSCGGSIYGSPAVDMAHDRIYVACTSGLVTAISLEVPSFRIVWQYEAGAAIFSSLAIDHQSGNVVCCLVNGLVIALNSHGTVVWKATVGGPIFAGACVSCALPSQVLIPSRDGSLYSFDITSGDLLWSYDVGDPITASAFVDEVLASRPSGASERYLAY</sequence>
<dbReference type="InterPro" id="IPR011047">
    <property type="entry name" value="Quinoprotein_ADH-like_sf"/>
</dbReference>
<reference evidence="2" key="5">
    <citation type="journal article" date="2021" name="G3 (Bethesda)">
        <title>Aegilops tauschii genome assembly Aet v5.0 features greater sequence contiguity and improved annotation.</title>
        <authorList>
            <person name="Wang L."/>
            <person name="Zhu T."/>
            <person name="Rodriguez J.C."/>
            <person name="Deal K.R."/>
            <person name="Dubcovsky J."/>
            <person name="McGuire P.E."/>
            <person name="Lux T."/>
            <person name="Spannagl M."/>
            <person name="Mayer K.F.X."/>
            <person name="Baldrich P."/>
            <person name="Meyers B.C."/>
            <person name="Huo N."/>
            <person name="Gu Y.Q."/>
            <person name="Zhou H."/>
            <person name="Devos K.M."/>
            <person name="Bennetzen J.L."/>
            <person name="Unver T."/>
            <person name="Budak H."/>
            <person name="Gulick P.J."/>
            <person name="Galiba G."/>
            <person name="Kalapos B."/>
            <person name="Nelson D.R."/>
            <person name="Li P."/>
            <person name="You F.M."/>
            <person name="Luo M.C."/>
            <person name="Dvorak J."/>
        </authorList>
    </citation>
    <scope>NUCLEOTIDE SEQUENCE [LARGE SCALE GENOMIC DNA]</scope>
    <source>
        <strain evidence="2">cv. AL8/78</strain>
    </source>
</reference>
<reference evidence="3" key="1">
    <citation type="journal article" date="2014" name="Science">
        <title>Ancient hybridizations among the ancestral genomes of bread wheat.</title>
        <authorList>
            <consortium name="International Wheat Genome Sequencing Consortium,"/>
            <person name="Marcussen T."/>
            <person name="Sandve S.R."/>
            <person name="Heier L."/>
            <person name="Spannagl M."/>
            <person name="Pfeifer M."/>
            <person name="Jakobsen K.S."/>
            <person name="Wulff B.B."/>
            <person name="Steuernagel B."/>
            <person name="Mayer K.F."/>
            <person name="Olsen O.A."/>
        </authorList>
    </citation>
    <scope>NUCLEOTIDE SEQUENCE [LARGE SCALE GENOMIC DNA]</scope>
    <source>
        <strain evidence="3">cv. AL8/78</strain>
    </source>
</reference>
<dbReference type="PANTHER" id="PTHR44394">
    <property type="entry name" value="BETA-ALANINE-ACTIVATING ENZYME"/>
    <property type="match status" value="1"/>
</dbReference>
<dbReference type="FunFam" id="2.130.10.10:FF:000406">
    <property type="entry name" value="Putative acyl-activating enzyme 19"/>
    <property type="match status" value="1"/>
</dbReference>
<name>A0A453GNA1_AEGTS</name>
<dbReference type="InterPro" id="IPR015943">
    <property type="entry name" value="WD40/YVTN_repeat-like_dom_sf"/>
</dbReference>
<evidence type="ECO:0000259" key="1">
    <source>
        <dbReference type="Pfam" id="PF13570"/>
    </source>
</evidence>
<protein>
    <recommendedName>
        <fullName evidence="1">Pyrrolo-quinoline quinone repeat domain-containing protein</fullName>
    </recommendedName>
</protein>
<keyword evidence="3" id="KW-1185">Reference proteome</keyword>
<dbReference type="GO" id="GO:0043041">
    <property type="term" value="P:amino acid activation for nonribosomal peptide biosynthetic process"/>
    <property type="evidence" value="ECO:0007669"/>
    <property type="project" value="TreeGrafter"/>
</dbReference>
<dbReference type="InterPro" id="IPR018391">
    <property type="entry name" value="PQQ_b-propeller_rpt"/>
</dbReference>
<proteinExistence type="predicted"/>
<dbReference type="InterPro" id="IPR052091">
    <property type="entry name" value="Beta-ala_Activ/Resist"/>
</dbReference>
<dbReference type="Proteomes" id="UP000015105">
    <property type="component" value="Chromosome 3D"/>
</dbReference>
<dbReference type="Gramene" id="AET3Gv21134500.37">
    <property type="protein sequence ID" value="AET3Gv21134500.37"/>
    <property type="gene ID" value="AET3Gv21134500"/>
</dbReference>
<reference evidence="2" key="4">
    <citation type="submission" date="2019-03" db="UniProtKB">
        <authorList>
            <consortium name="EnsemblPlants"/>
        </authorList>
    </citation>
    <scope>IDENTIFICATION</scope>
</reference>
<dbReference type="Pfam" id="PF13570">
    <property type="entry name" value="Beta-prop_ACSF4"/>
    <property type="match status" value="1"/>
</dbReference>